<keyword evidence="2" id="KW-0418">Kinase</keyword>
<dbReference type="GO" id="GO:0016301">
    <property type="term" value="F:kinase activity"/>
    <property type="evidence" value="ECO:0007669"/>
    <property type="project" value="UniProtKB-KW"/>
</dbReference>
<keyword evidence="2" id="KW-0808">Transferase</keyword>
<comment type="caution">
    <text evidence="2">The sequence shown here is derived from an EMBL/GenBank/DDBJ whole genome shotgun (WGS) entry which is preliminary data.</text>
</comment>
<organism evidence="2 3">
    <name type="scientific">Microlunatus capsulatus</name>
    <dbReference type="NCBI Taxonomy" id="99117"/>
    <lineage>
        <taxon>Bacteria</taxon>
        <taxon>Bacillati</taxon>
        <taxon>Actinomycetota</taxon>
        <taxon>Actinomycetes</taxon>
        <taxon>Propionibacteriales</taxon>
        <taxon>Propionibacteriaceae</taxon>
        <taxon>Microlunatus</taxon>
    </lineage>
</organism>
<keyword evidence="3" id="KW-1185">Reference proteome</keyword>
<sequence length="296" mass="31842">MTEDDVAAAARDLGVTLTASPLAGSMSASCVHAVTRADGTRAVLKVTAASEGRARQAAERELSVYLHLRGRLGVRTPELLGHRLSTHRVAVLLSEHPAPWPATRWSHQRWLGLADELARLHQTPVPAGPGWRRPSWLEATLVSPDVSAAVAFWSWPGEPALLAPVLADVESLRDAVGAVADCFLHGDCHTDNLLVEGDQLVWTDWQGAGVGNPAVELVFCSVRATPAGVALPQEAMVRRYAAARDLDPGVVRRACLAAELATFLFTWPEYASFNTPAGVTRVHDRVVALARAWGER</sequence>
<dbReference type="Proteomes" id="UP000758168">
    <property type="component" value="Unassembled WGS sequence"/>
</dbReference>
<dbReference type="EMBL" id="JAGIOB010000001">
    <property type="protein sequence ID" value="MBP2419129.1"/>
    <property type="molecule type" value="Genomic_DNA"/>
</dbReference>
<gene>
    <name evidence="2" type="ORF">JOF54_004051</name>
</gene>
<dbReference type="Pfam" id="PF01636">
    <property type="entry name" value="APH"/>
    <property type="match status" value="1"/>
</dbReference>
<evidence type="ECO:0000313" key="3">
    <source>
        <dbReference type="Proteomes" id="UP000758168"/>
    </source>
</evidence>
<protein>
    <submittedName>
        <fullName evidence="2">Ser/Thr protein kinase RdoA (MazF antagonist)</fullName>
    </submittedName>
</protein>
<dbReference type="Gene3D" id="3.90.1200.10">
    <property type="match status" value="1"/>
</dbReference>
<dbReference type="InterPro" id="IPR002575">
    <property type="entry name" value="Aminoglycoside_PTrfase"/>
</dbReference>
<name>A0ABS4ZDT2_9ACTN</name>
<feature type="domain" description="Aminoglycoside phosphotransferase" evidence="1">
    <location>
        <begin position="20"/>
        <end position="244"/>
    </location>
</feature>
<reference evidence="2 3" key="1">
    <citation type="submission" date="2021-03" db="EMBL/GenBank/DDBJ databases">
        <title>Sequencing the genomes of 1000 actinobacteria strains.</title>
        <authorList>
            <person name="Klenk H.-P."/>
        </authorList>
    </citation>
    <scope>NUCLEOTIDE SEQUENCE [LARGE SCALE GENOMIC DNA]</scope>
    <source>
        <strain evidence="2 3">DSM 12936</strain>
    </source>
</reference>
<dbReference type="RefSeq" id="WP_210059212.1">
    <property type="nucleotide sequence ID" value="NZ_BAAAMH010000035.1"/>
</dbReference>
<evidence type="ECO:0000313" key="2">
    <source>
        <dbReference type="EMBL" id="MBP2419129.1"/>
    </source>
</evidence>
<proteinExistence type="predicted"/>
<dbReference type="InterPro" id="IPR011009">
    <property type="entry name" value="Kinase-like_dom_sf"/>
</dbReference>
<dbReference type="SUPFAM" id="SSF56112">
    <property type="entry name" value="Protein kinase-like (PK-like)"/>
    <property type="match status" value="1"/>
</dbReference>
<accession>A0ABS4ZDT2</accession>
<evidence type="ECO:0000259" key="1">
    <source>
        <dbReference type="Pfam" id="PF01636"/>
    </source>
</evidence>